<evidence type="ECO:0000256" key="8">
    <source>
        <dbReference type="SAM" id="MobiDB-lite"/>
    </source>
</evidence>
<evidence type="ECO:0000256" key="4">
    <source>
        <dbReference type="ARBA" id="ARBA00022741"/>
    </source>
</evidence>
<dbReference type="SMART" id="SM00382">
    <property type="entry name" value="AAA"/>
    <property type="match status" value="1"/>
</dbReference>
<evidence type="ECO:0000256" key="3">
    <source>
        <dbReference type="ARBA" id="ARBA00022692"/>
    </source>
</evidence>
<evidence type="ECO:0000313" key="11">
    <source>
        <dbReference type="EMBL" id="KNC98696.1"/>
    </source>
</evidence>
<dbReference type="GO" id="GO:0140359">
    <property type="term" value="F:ABC-type transporter activity"/>
    <property type="evidence" value="ECO:0007669"/>
    <property type="project" value="InterPro"/>
</dbReference>
<feature type="region of interest" description="Disordered" evidence="8">
    <location>
        <begin position="1"/>
        <end position="27"/>
    </location>
</feature>
<keyword evidence="2" id="KW-0813">Transport</keyword>
<dbReference type="AlphaFoldDB" id="A0A0L0HCL2"/>
<feature type="transmembrane region" description="Helical" evidence="9">
    <location>
        <begin position="378"/>
        <end position="400"/>
    </location>
</feature>
<dbReference type="GeneID" id="27689686"/>
<keyword evidence="5" id="KW-0067">ATP-binding</keyword>
<keyword evidence="4" id="KW-0547">Nucleotide-binding</keyword>
<dbReference type="InterPro" id="IPR003439">
    <property type="entry name" value="ABC_transporter-like_ATP-bd"/>
</dbReference>
<feature type="transmembrane region" description="Helical" evidence="9">
    <location>
        <begin position="455"/>
        <end position="478"/>
    </location>
</feature>
<sequence length="634" mass="70031">MPPNSKISDEHLSINVTDTDIPTPNRGGSLSWNNVTYSIDLKTKDDNGKPKSRTLLSDVSGEAKRGELVAIMGSSGAGKTTLLNCLSGRLGTGHLSGSVTLDGRPRNRKTWKKLVAFVEQDDQMYSNITVRETINYAARLRLSSSRYAKAEKASLTDDVIKSLRLSKAKDTYIGDGLTRGVSGGERKRTAIAQELVGNPEILFLDEPTSGLDSNSAYAVLENVKAEAIRTGRIVILTIHQPSNEILSLLSKVVLLAGGSTVFFGPVEDALTHFASLGYTCPARKNPADFFLDLLTIDEETHEEDTARVKKLQEAYRQLDQSNVPVTHPSEPKISMTVSLDALPGDSPEPAAGWSNNWFTEFLILFERAWLDVLRSKPVVIASFVRTAVLVILIGFAFWQLDKDQRGIQNRAGILFLWPINQVFVTIQPIVATFPLERVIMLRERSAGSYRVSSFYISKVLSQAIPAVFYSMLACVPLYWMIGLQHSAWKFFAWLLINALETTAAVALGFMVSSGVETVQMAMAVAPMIAVVFLLFGGNIINNGSLGWWFKWLHYVSPIGYAYRSFMQLEFRGLSLSCQPDEPCTPTGELVLQQQDLNGLSVWACAGILVALSTWWFLTGYVLLRKTSKPKMKVL</sequence>
<dbReference type="InterPro" id="IPR003593">
    <property type="entry name" value="AAA+_ATPase"/>
</dbReference>
<dbReference type="EMBL" id="KQ257460">
    <property type="protein sequence ID" value="KNC98696.1"/>
    <property type="molecule type" value="Genomic_DNA"/>
</dbReference>
<dbReference type="eggNOG" id="KOG0061">
    <property type="taxonomic scope" value="Eukaryota"/>
</dbReference>
<dbReference type="VEuPathDB" id="FungiDB:SPPG_06376"/>
<dbReference type="Pfam" id="PF01061">
    <property type="entry name" value="ABC2_membrane"/>
    <property type="match status" value="1"/>
</dbReference>
<evidence type="ECO:0000256" key="6">
    <source>
        <dbReference type="ARBA" id="ARBA00022989"/>
    </source>
</evidence>
<feature type="domain" description="ABC transporter" evidence="10">
    <location>
        <begin position="41"/>
        <end position="282"/>
    </location>
</feature>
<evidence type="ECO:0000313" key="12">
    <source>
        <dbReference type="Proteomes" id="UP000053201"/>
    </source>
</evidence>
<evidence type="ECO:0000256" key="9">
    <source>
        <dbReference type="SAM" id="Phobius"/>
    </source>
</evidence>
<feature type="transmembrane region" description="Helical" evidence="9">
    <location>
        <begin position="412"/>
        <end position="435"/>
    </location>
</feature>
<dbReference type="PROSITE" id="PS50893">
    <property type="entry name" value="ABC_TRANSPORTER_2"/>
    <property type="match status" value="1"/>
</dbReference>
<dbReference type="InParanoid" id="A0A0L0HCL2"/>
<keyword evidence="12" id="KW-1185">Reference proteome</keyword>
<dbReference type="STRING" id="645134.A0A0L0HCL2"/>
<comment type="subcellular location">
    <subcellularLocation>
        <location evidence="1">Membrane</location>
        <topology evidence="1">Multi-pass membrane protein</topology>
    </subcellularLocation>
</comment>
<keyword evidence="3 9" id="KW-0812">Transmembrane</keyword>
<dbReference type="InterPro" id="IPR050352">
    <property type="entry name" value="ABCG_transporters"/>
</dbReference>
<evidence type="ECO:0000256" key="5">
    <source>
        <dbReference type="ARBA" id="ARBA00022840"/>
    </source>
</evidence>
<accession>A0A0L0HCL2</accession>
<dbReference type="OrthoDB" id="66620at2759"/>
<dbReference type="PANTHER" id="PTHR48041">
    <property type="entry name" value="ABC TRANSPORTER G FAMILY MEMBER 28"/>
    <property type="match status" value="1"/>
</dbReference>
<dbReference type="Pfam" id="PF19055">
    <property type="entry name" value="ABC2_membrane_7"/>
    <property type="match status" value="1"/>
</dbReference>
<dbReference type="CDD" id="cd03213">
    <property type="entry name" value="ABCG_EPDR"/>
    <property type="match status" value="1"/>
</dbReference>
<dbReference type="InterPro" id="IPR013525">
    <property type="entry name" value="ABC2_TM"/>
</dbReference>
<feature type="transmembrane region" description="Helical" evidence="9">
    <location>
        <begin position="599"/>
        <end position="623"/>
    </location>
</feature>
<keyword evidence="7 9" id="KW-0472">Membrane</keyword>
<feature type="compositionally biased region" description="Polar residues" evidence="8">
    <location>
        <begin position="14"/>
        <end position="27"/>
    </location>
</feature>
<evidence type="ECO:0000256" key="2">
    <source>
        <dbReference type="ARBA" id="ARBA00022448"/>
    </source>
</evidence>
<evidence type="ECO:0000259" key="10">
    <source>
        <dbReference type="PROSITE" id="PS50893"/>
    </source>
</evidence>
<dbReference type="RefSeq" id="XP_016606736.1">
    <property type="nucleotide sequence ID" value="XM_016754588.1"/>
</dbReference>
<dbReference type="GO" id="GO:0016887">
    <property type="term" value="F:ATP hydrolysis activity"/>
    <property type="evidence" value="ECO:0007669"/>
    <property type="project" value="InterPro"/>
</dbReference>
<dbReference type="InterPro" id="IPR027417">
    <property type="entry name" value="P-loop_NTPase"/>
</dbReference>
<feature type="transmembrane region" description="Helical" evidence="9">
    <location>
        <begin position="547"/>
        <end position="565"/>
    </location>
</feature>
<dbReference type="OMA" id="WLAWEDY"/>
<feature type="transmembrane region" description="Helical" evidence="9">
    <location>
        <begin position="490"/>
        <end position="511"/>
    </location>
</feature>
<dbReference type="Pfam" id="PF00005">
    <property type="entry name" value="ABC_tran"/>
    <property type="match status" value="1"/>
</dbReference>
<gene>
    <name evidence="11" type="ORF">SPPG_06376</name>
</gene>
<organism evidence="11 12">
    <name type="scientific">Spizellomyces punctatus (strain DAOM BR117)</name>
    <dbReference type="NCBI Taxonomy" id="645134"/>
    <lineage>
        <taxon>Eukaryota</taxon>
        <taxon>Fungi</taxon>
        <taxon>Fungi incertae sedis</taxon>
        <taxon>Chytridiomycota</taxon>
        <taxon>Chytridiomycota incertae sedis</taxon>
        <taxon>Chytridiomycetes</taxon>
        <taxon>Spizellomycetales</taxon>
        <taxon>Spizellomycetaceae</taxon>
        <taxon>Spizellomyces</taxon>
    </lineage>
</organism>
<protein>
    <recommendedName>
        <fullName evidence="10">ABC transporter domain-containing protein</fullName>
    </recommendedName>
</protein>
<evidence type="ECO:0000256" key="1">
    <source>
        <dbReference type="ARBA" id="ARBA00004141"/>
    </source>
</evidence>
<evidence type="ECO:0000256" key="7">
    <source>
        <dbReference type="ARBA" id="ARBA00023136"/>
    </source>
</evidence>
<name>A0A0L0HCL2_SPIPD</name>
<dbReference type="Proteomes" id="UP000053201">
    <property type="component" value="Unassembled WGS sequence"/>
</dbReference>
<dbReference type="SUPFAM" id="SSF52540">
    <property type="entry name" value="P-loop containing nucleoside triphosphate hydrolases"/>
    <property type="match status" value="1"/>
</dbReference>
<dbReference type="PANTHER" id="PTHR48041:SF122">
    <property type="entry name" value="ABC TRANSPORTER DOMAIN-CONTAINING PROTEIN"/>
    <property type="match status" value="1"/>
</dbReference>
<feature type="transmembrane region" description="Helical" evidence="9">
    <location>
        <begin position="517"/>
        <end position="535"/>
    </location>
</feature>
<dbReference type="InterPro" id="IPR043926">
    <property type="entry name" value="ABCG_dom"/>
</dbReference>
<proteinExistence type="predicted"/>
<keyword evidence="6 9" id="KW-1133">Transmembrane helix</keyword>
<dbReference type="GO" id="GO:0005524">
    <property type="term" value="F:ATP binding"/>
    <property type="evidence" value="ECO:0007669"/>
    <property type="project" value="UniProtKB-KW"/>
</dbReference>
<dbReference type="GO" id="GO:0016020">
    <property type="term" value="C:membrane"/>
    <property type="evidence" value="ECO:0007669"/>
    <property type="project" value="UniProtKB-SubCell"/>
</dbReference>
<reference evidence="11 12" key="1">
    <citation type="submission" date="2009-08" db="EMBL/GenBank/DDBJ databases">
        <title>The Genome Sequence of Spizellomyces punctatus strain DAOM BR117.</title>
        <authorList>
            <consortium name="The Broad Institute Genome Sequencing Platform"/>
            <person name="Russ C."/>
            <person name="Cuomo C."/>
            <person name="Shea T."/>
            <person name="Young S.K."/>
            <person name="Zeng Q."/>
            <person name="Koehrsen M."/>
            <person name="Haas B."/>
            <person name="Borodovsky M."/>
            <person name="Guigo R."/>
            <person name="Alvarado L."/>
            <person name="Berlin A."/>
            <person name="Bochicchio J."/>
            <person name="Borenstein D."/>
            <person name="Chapman S."/>
            <person name="Chen Z."/>
            <person name="Engels R."/>
            <person name="Freedman E."/>
            <person name="Gellesch M."/>
            <person name="Goldberg J."/>
            <person name="Griggs A."/>
            <person name="Gujja S."/>
            <person name="Heiman D."/>
            <person name="Hepburn T."/>
            <person name="Howarth C."/>
            <person name="Jen D."/>
            <person name="Larson L."/>
            <person name="Lewis B."/>
            <person name="Mehta T."/>
            <person name="Park D."/>
            <person name="Pearson M."/>
            <person name="Roberts A."/>
            <person name="Saif S."/>
            <person name="Shenoy N."/>
            <person name="Sisk P."/>
            <person name="Stolte C."/>
            <person name="Sykes S."/>
            <person name="Thomson T."/>
            <person name="Walk T."/>
            <person name="White J."/>
            <person name="Yandava C."/>
            <person name="Burger G."/>
            <person name="Gray M.W."/>
            <person name="Holland P.W.H."/>
            <person name="King N."/>
            <person name="Lang F.B.F."/>
            <person name="Roger A.J."/>
            <person name="Ruiz-Trillo I."/>
            <person name="Lander E."/>
            <person name="Nusbaum C."/>
        </authorList>
    </citation>
    <scope>NUCLEOTIDE SEQUENCE [LARGE SCALE GENOMIC DNA]</scope>
    <source>
        <strain evidence="11 12">DAOM BR117</strain>
    </source>
</reference>
<dbReference type="Gene3D" id="3.40.50.300">
    <property type="entry name" value="P-loop containing nucleotide triphosphate hydrolases"/>
    <property type="match status" value="1"/>
</dbReference>